<evidence type="ECO:0000256" key="1">
    <source>
        <dbReference type="SAM" id="MobiDB-lite"/>
    </source>
</evidence>
<organism evidence="2 3">
    <name type="scientific">Daedalea quercina L-15889</name>
    <dbReference type="NCBI Taxonomy" id="1314783"/>
    <lineage>
        <taxon>Eukaryota</taxon>
        <taxon>Fungi</taxon>
        <taxon>Dikarya</taxon>
        <taxon>Basidiomycota</taxon>
        <taxon>Agaricomycotina</taxon>
        <taxon>Agaricomycetes</taxon>
        <taxon>Polyporales</taxon>
        <taxon>Fomitopsis</taxon>
    </lineage>
</organism>
<keyword evidence="3" id="KW-1185">Reference proteome</keyword>
<feature type="region of interest" description="Disordered" evidence="1">
    <location>
        <begin position="1"/>
        <end position="162"/>
    </location>
</feature>
<feature type="compositionally biased region" description="Polar residues" evidence="1">
    <location>
        <begin position="147"/>
        <end position="162"/>
    </location>
</feature>
<feature type="compositionally biased region" description="Polar residues" evidence="1">
    <location>
        <begin position="1"/>
        <end position="16"/>
    </location>
</feature>
<protein>
    <submittedName>
        <fullName evidence="2">Uncharacterized protein</fullName>
    </submittedName>
</protein>
<dbReference type="EMBL" id="KV429070">
    <property type="protein sequence ID" value="KZT68070.1"/>
    <property type="molecule type" value="Genomic_DNA"/>
</dbReference>
<proteinExistence type="predicted"/>
<dbReference type="Proteomes" id="UP000076727">
    <property type="component" value="Unassembled WGS sequence"/>
</dbReference>
<sequence length="162" mass="17402">MATASSSRQQNPSRFSSLKVFKFPSASKPPPLPPKDSYYMYNPSLPSLNHSLSPDSASSQPPTPLSSQYTLMRTPSPSSTYTPSRPAASPAPSSTALSPASTVPAGFRQGLRKLSSFGRRPKTPKSAERNTADLQPPEPVEDPSISLPWNFQVRSTASSHQS</sequence>
<feature type="compositionally biased region" description="Polar residues" evidence="1">
    <location>
        <begin position="57"/>
        <end position="73"/>
    </location>
</feature>
<gene>
    <name evidence="2" type="ORF">DAEQUDRAFT_745875</name>
</gene>
<accession>A0A165PDE3</accession>
<feature type="compositionally biased region" description="Low complexity" evidence="1">
    <location>
        <begin position="43"/>
        <end position="56"/>
    </location>
</feature>
<dbReference type="AlphaFoldDB" id="A0A165PDE3"/>
<feature type="compositionally biased region" description="Low complexity" evidence="1">
    <location>
        <begin position="74"/>
        <end position="105"/>
    </location>
</feature>
<name>A0A165PDE3_9APHY</name>
<evidence type="ECO:0000313" key="2">
    <source>
        <dbReference type="EMBL" id="KZT68070.1"/>
    </source>
</evidence>
<evidence type="ECO:0000313" key="3">
    <source>
        <dbReference type="Proteomes" id="UP000076727"/>
    </source>
</evidence>
<reference evidence="2 3" key="1">
    <citation type="journal article" date="2016" name="Mol. Biol. Evol.">
        <title>Comparative Genomics of Early-Diverging Mushroom-Forming Fungi Provides Insights into the Origins of Lignocellulose Decay Capabilities.</title>
        <authorList>
            <person name="Nagy L.G."/>
            <person name="Riley R."/>
            <person name="Tritt A."/>
            <person name="Adam C."/>
            <person name="Daum C."/>
            <person name="Floudas D."/>
            <person name="Sun H."/>
            <person name="Yadav J.S."/>
            <person name="Pangilinan J."/>
            <person name="Larsson K.H."/>
            <person name="Matsuura K."/>
            <person name="Barry K."/>
            <person name="Labutti K."/>
            <person name="Kuo R."/>
            <person name="Ohm R.A."/>
            <person name="Bhattacharya S.S."/>
            <person name="Shirouzu T."/>
            <person name="Yoshinaga Y."/>
            <person name="Martin F.M."/>
            <person name="Grigoriev I.V."/>
            <person name="Hibbett D.S."/>
        </authorList>
    </citation>
    <scope>NUCLEOTIDE SEQUENCE [LARGE SCALE GENOMIC DNA]</scope>
    <source>
        <strain evidence="2 3">L-15889</strain>
    </source>
</reference>
<dbReference type="OrthoDB" id="3070110at2759"/>
<dbReference type="STRING" id="1314783.A0A165PDE3"/>